<feature type="region of interest" description="Disordered" evidence="2">
    <location>
        <begin position="470"/>
        <end position="493"/>
    </location>
</feature>
<feature type="domain" description="CCHC-type" evidence="4">
    <location>
        <begin position="528"/>
        <end position="544"/>
    </location>
</feature>
<dbReference type="SMART" id="SM00343">
    <property type="entry name" value="ZnF_C2HC"/>
    <property type="match status" value="2"/>
</dbReference>
<feature type="compositionally biased region" description="Low complexity" evidence="2">
    <location>
        <begin position="1284"/>
        <end position="1301"/>
    </location>
</feature>
<dbReference type="EMBL" id="LSRX01000336">
    <property type="protein sequence ID" value="OLQ00171.1"/>
    <property type="molecule type" value="Genomic_DNA"/>
</dbReference>
<protein>
    <submittedName>
        <fullName evidence="5">Retrovirus-related Pol polyprotein from transposon TNT 1-94</fullName>
    </submittedName>
</protein>
<feature type="region of interest" description="Disordered" evidence="2">
    <location>
        <begin position="1"/>
        <end position="100"/>
    </location>
</feature>
<dbReference type="OrthoDB" id="427129at2759"/>
<dbReference type="InterPro" id="IPR012337">
    <property type="entry name" value="RNaseH-like_sf"/>
</dbReference>
<feature type="domain" description="C3H1-type" evidence="3">
    <location>
        <begin position="1210"/>
        <end position="1238"/>
    </location>
</feature>
<dbReference type="Proteomes" id="UP000186817">
    <property type="component" value="Unassembled WGS sequence"/>
</dbReference>
<dbReference type="SUPFAM" id="SSF53098">
    <property type="entry name" value="Ribonuclease H-like"/>
    <property type="match status" value="1"/>
</dbReference>
<feature type="region of interest" description="Disordered" evidence="2">
    <location>
        <begin position="1810"/>
        <end position="1851"/>
    </location>
</feature>
<keyword evidence="1" id="KW-0479">Metal-binding</keyword>
<dbReference type="CDD" id="cd09272">
    <property type="entry name" value="RNase_HI_RT_Ty1"/>
    <property type="match status" value="1"/>
</dbReference>
<name>A0A1Q9DYA6_SYMMI</name>
<evidence type="ECO:0000259" key="3">
    <source>
        <dbReference type="PROSITE" id="PS50103"/>
    </source>
</evidence>
<feature type="region of interest" description="Disordered" evidence="2">
    <location>
        <begin position="1176"/>
        <end position="1213"/>
    </location>
</feature>
<dbReference type="GO" id="GO:0003676">
    <property type="term" value="F:nucleic acid binding"/>
    <property type="evidence" value="ECO:0007669"/>
    <property type="project" value="InterPro"/>
</dbReference>
<feature type="compositionally biased region" description="Pro residues" evidence="2">
    <location>
        <begin position="2146"/>
        <end position="2156"/>
    </location>
</feature>
<gene>
    <name evidence="5" type="ORF">AK812_SmicGene17184</name>
</gene>
<feature type="zinc finger region" description="C3H1-type" evidence="1">
    <location>
        <begin position="1210"/>
        <end position="1238"/>
    </location>
</feature>
<feature type="compositionally biased region" description="Pro residues" evidence="2">
    <location>
        <begin position="2072"/>
        <end position="2084"/>
    </location>
</feature>
<accession>A0A1Q9DYA6</accession>
<feature type="compositionally biased region" description="Acidic residues" evidence="2">
    <location>
        <begin position="1819"/>
        <end position="1841"/>
    </location>
</feature>
<dbReference type="InterPro" id="IPR001878">
    <property type="entry name" value="Znf_CCHC"/>
</dbReference>
<comment type="caution">
    <text evidence="5">The sequence shown here is derived from an EMBL/GenBank/DDBJ whole genome shotgun (WGS) entry which is preliminary data.</text>
</comment>
<feature type="region of interest" description="Disordered" evidence="2">
    <location>
        <begin position="710"/>
        <end position="822"/>
    </location>
</feature>
<evidence type="ECO:0000256" key="1">
    <source>
        <dbReference type="PROSITE-ProRule" id="PRU00723"/>
    </source>
</evidence>
<dbReference type="PROSITE" id="PS50103">
    <property type="entry name" value="ZF_C3H1"/>
    <property type="match status" value="2"/>
</dbReference>
<feature type="region of interest" description="Disordered" evidence="2">
    <location>
        <begin position="831"/>
        <end position="850"/>
    </location>
</feature>
<proteinExistence type="predicted"/>
<feature type="compositionally biased region" description="Basic and acidic residues" evidence="2">
    <location>
        <begin position="710"/>
        <end position="726"/>
    </location>
</feature>
<dbReference type="GO" id="GO:0008270">
    <property type="term" value="F:zinc ion binding"/>
    <property type="evidence" value="ECO:0007669"/>
    <property type="project" value="UniProtKB-KW"/>
</dbReference>
<keyword evidence="6" id="KW-1185">Reference proteome</keyword>
<keyword evidence="1" id="KW-0863">Zinc-finger</keyword>
<feature type="region of interest" description="Disordered" evidence="2">
    <location>
        <begin position="2054"/>
        <end position="2169"/>
    </location>
</feature>
<dbReference type="PROSITE" id="PS50158">
    <property type="entry name" value="ZF_CCHC"/>
    <property type="match status" value="2"/>
</dbReference>
<feature type="domain" description="CCHC-type" evidence="4">
    <location>
        <begin position="1247"/>
        <end position="1263"/>
    </location>
</feature>
<dbReference type="InterPro" id="IPR000571">
    <property type="entry name" value="Znf_CCCH"/>
</dbReference>
<feature type="domain" description="C3H1-type" evidence="3">
    <location>
        <begin position="491"/>
        <end position="519"/>
    </location>
</feature>
<dbReference type="Gene3D" id="3.30.420.10">
    <property type="entry name" value="Ribonuclease H-like superfamily/Ribonuclease H"/>
    <property type="match status" value="1"/>
</dbReference>
<evidence type="ECO:0000313" key="6">
    <source>
        <dbReference type="Proteomes" id="UP000186817"/>
    </source>
</evidence>
<feature type="region of interest" description="Disordered" evidence="2">
    <location>
        <begin position="1263"/>
        <end position="1303"/>
    </location>
</feature>
<evidence type="ECO:0000256" key="2">
    <source>
        <dbReference type="SAM" id="MobiDB-lite"/>
    </source>
</evidence>
<feature type="compositionally biased region" description="Basic and acidic residues" evidence="2">
    <location>
        <begin position="2085"/>
        <end position="2095"/>
    </location>
</feature>
<feature type="zinc finger region" description="C3H1-type" evidence="1">
    <location>
        <begin position="491"/>
        <end position="519"/>
    </location>
</feature>
<keyword evidence="1" id="KW-0862">Zinc</keyword>
<reference evidence="5 6" key="1">
    <citation type="submission" date="2016-02" db="EMBL/GenBank/DDBJ databases">
        <title>Genome analysis of coral dinoflagellate symbionts highlights evolutionary adaptations to a symbiotic lifestyle.</title>
        <authorList>
            <person name="Aranda M."/>
            <person name="Li Y."/>
            <person name="Liew Y.J."/>
            <person name="Baumgarten S."/>
            <person name="Simakov O."/>
            <person name="Wilson M."/>
            <person name="Piel J."/>
            <person name="Ashoor H."/>
            <person name="Bougouffa S."/>
            <person name="Bajic V.B."/>
            <person name="Ryu T."/>
            <person name="Ravasi T."/>
            <person name="Bayer T."/>
            <person name="Micklem G."/>
            <person name="Kim H."/>
            <person name="Bhak J."/>
            <person name="Lajeunesse T.C."/>
            <person name="Voolstra C.R."/>
        </authorList>
    </citation>
    <scope>NUCLEOTIDE SEQUENCE [LARGE SCALE GENOMIC DNA]</scope>
    <source>
        <strain evidence="5 6">CCMP2467</strain>
    </source>
</reference>
<dbReference type="InterPro" id="IPR036397">
    <property type="entry name" value="RNaseH_sf"/>
</dbReference>
<organism evidence="5 6">
    <name type="scientific">Symbiodinium microadriaticum</name>
    <name type="common">Dinoflagellate</name>
    <name type="synonym">Zooxanthella microadriatica</name>
    <dbReference type="NCBI Taxonomy" id="2951"/>
    <lineage>
        <taxon>Eukaryota</taxon>
        <taxon>Sar</taxon>
        <taxon>Alveolata</taxon>
        <taxon>Dinophyceae</taxon>
        <taxon>Suessiales</taxon>
        <taxon>Symbiodiniaceae</taxon>
        <taxon>Symbiodinium</taxon>
    </lineage>
</organism>
<evidence type="ECO:0000313" key="5">
    <source>
        <dbReference type="EMBL" id="OLQ00171.1"/>
    </source>
</evidence>
<evidence type="ECO:0000259" key="4">
    <source>
        <dbReference type="PROSITE" id="PS50158"/>
    </source>
</evidence>
<sequence>MSAQSASGPHLAGEEGGPNYEQLPRGQLPPGVPFGDAQVNGVPPRTSQTTSVDEVSAATAVGTADGGIPMTQAAGSQLDPPLLPHATGREVSDAAGPASRPATAEMGMREVQGGVSPAPGQASTGPQMNRGGALLFPPSPLPGASPVNDRPFEAAEQQAQALRQQLVQVEMQAQDGTGATFDGSYEFWSGSDQVLSAMAKGIESLLMNQGARADRPETVKPGITELPTLPAYTPETGSIDLINWITHITPIMEDLSDSSSVWWSDTLKEVMLWYSKYSVATPLERIQLLPVVTSAPSKAEWARVERRATAMMLTAIPATLKEEVIAAGGVNTLNLLAKLFSTYQPGNRQEKALVLANLERPGECQDAATAVEALRKWALWRRRATAIGITEPDSSVLLQGLDRICSAVVRADPELAFRVSLIRSTLQVDVNPTVASVTKFFQHLQAELEQQARLGAAKGPEMNPRLKALGPYSEGAQQPATMTPPPPPGAKASGNQCKFFLSEKGCRQGKDCRYPHQWSAFDKAEKSRRCLVCGAVGHKSKECRAAGGMVITWEGAVVGWRSGRQPFISLSTAEGELVAGIETLTLAMSMKAIIDQFGVDIPITTLYIDNQATLALASHTTSASWRTRHLRLRAAFLQERVDAGNLQLKFVPGRLQLADLLTKGFPRQRLEELCGLWGLVDVSVAIAQKMLVKMMVVLTMMVQSARGAIIEKEPPGDPSANEKGEKNEEDAGEEGGPNYEQLPRGQLPPGVPFGDAQVNGVPPRTSQTTSVDEVSAATAVGTADGGIPMTQAAGSQLDPPLLPHATGREVSDAAGPASRPATAEMGMREVQGGVSPAPGQASTGPQMNRGGALLFPPSPLPGASPVNDRPFEAAEQQAQALRQQLVQVEMQAQDGTGATFDGSYEFWSGSDQVLSAMAKGIESLLMNQGARADRPETVKPGITELPTLPAYTPETGSIDLINWITHITPIMEDLSDSSSVWWSDTLKEVMLWYSKYSVATPLERIQLLPVVTSAPSKAEWARVERRATAMMLTAIPATLKEEVIAAGGVNTLNLLAKLFSTYQPGNRQEKALVLANLERPGECQDAATAVEALRKWALWRRRATAIGITEPDSSVLLQGLDRICSAVVRADPELAFRVSLIRSTLQVDVNPTVASVTKFFQHLQAELEQQARLGAAKGPEMNPRLKALGPYSEGAQQPATMTPPPPPGAKASGNQCKFFLSEKGCRQGKDCRYPHQWSAFDKAEKSRRCLVCGAVGHKSKECRAAGGGLASRPKDAAKAPPPKEASASPSSAPSSTSSSPARKVGFDGVSDAVVKALSVLKEVKKIDGLASLASTVDKWVKKWGGTDDSRPALLDSGATHPLRRPRDHLEWENAMNVSVALAGDTTTTMKQTLSGTLLSGDELTQVIVPLGRVISNLGYRLRWTATECCLERNGDDTIPLQVVRGCPEVDEQTAQRLIDELEQCQVPRLKEATLDSVRILRDVEVSWWSCLVEYVDTGNVQAGSDSLLRASFFDEADREDLRKLLLRYPNDGGWQSMKDLGLNRRTRKRLMNASTWIVRWDPPGFARKSDLLQKVGRMSEVAYLNVNSMMARGDILTTWKVLLWAASTGRIGALLTRDSAPTPAEYAAHGVHRARVHLLHALASAGQYRRGCAVPRFLVESRRGTMSETLHWMNDGKAQRYCDEMDICSPMYVEDEAVELVSGLTGVVYDKGFGRVRMARMSQDAAWRLHVMRNHQPFRRDCALCVRNAATGRQHRATLHPSGYTLSVDVAGPLKGYGRSPDGKFFRYFVIGAFRIPLLDGGVGRDGYVHGHPIPDGPIAEDEEVLSEEEEDPEAPQEEAEGPSAKDIEEEREEWRKLKASFREPLMSETLYFCVPVNSKKAVHVLPALQQMVIDVRALGYPVVRVHSDRGGELRGNAVKRWVLNQGILRTTSTGSEPAENGAAEAGVRFLKRRARILLDAAGLTREHWPTAVQTAALQQRCEKLGIPSPAPVAYGAKVYVKTKKYKTGDVESMKPHWMQGKYLGPSTDVRGGHVILKSTGTFLTTTHVRVAREPPRLDDVAPPILVDFEDPPPLPAPTDPPDAAPEHPGDKPRVELPSSSGRGRERSSGPIDSSAAEHPGDKHRVELPSSSGRGPFRSEASDALPPYPTGPPITYSPPGTRVRGKSPGVRMKALRAGDYEDMYEQMVDPGDDADPSYSQEEIMMRVLKAQEKQAVEAVARELLAAGDFSKEACQRLLRSLGGFHTRWRTPRTTAGQGMVLGAYVRGGSFGITKHGREMPYTMRFLNKFLLIRLQYTMPGSTSTWTTLAMQRANEIPAHRDVHNQRGTRNYVMEIADESLEGLWVEGTEGTPQVDGGDGQSYPHEYQTPDGHVHQGRIHSIDEPVAFDPRARHAMVHEPGMKWVLSAYTPSGVQSLLQADVDYLFVNGFPVTGTGVSLPTVRAIQRVSYGHGAPWETTPEEVDPSLLPQFVPWSGAQGAGAQEEVEPSDHGDDVDEAEGDWELFVEDSEESCVMEQGSEPEDEPLPRLRALCSTMDPGPERELLYRCYEGHLERKDCEPTVQEEMAVNMEEWETVLPKMAKVEPEFTEDIETLISGLSEPLRHTHNVNPRDVRATMERWRKAIEKELKVIEKGFNRVDVDELRKLKKSHQVQELPAKLVYTLKPPAEDAVPGTEEAKCKRKARIVCCGNFNDQDPGEVFASGAAAESLRCALTLAALRKWAAGGLDIGGAFMLTPLPQDKVLFSITPPAILIQLGLATATERWILTRAMYGLRWAKVGSNNQEEYC</sequence>